<keyword evidence="2" id="KW-0472">Membrane</keyword>
<reference evidence="3" key="1">
    <citation type="journal article" date="2015" name="Genome Biol. Evol.">
        <title>Organellar Genomes of White Spruce (Picea glauca): Assembly and Annotation.</title>
        <authorList>
            <person name="Jackman S.D."/>
            <person name="Warren R.L."/>
            <person name="Gibb E.A."/>
            <person name="Vandervalk B.P."/>
            <person name="Mohamadi H."/>
            <person name="Chu J."/>
            <person name="Raymond A."/>
            <person name="Pleasance S."/>
            <person name="Coope R."/>
            <person name="Wildung M.R."/>
            <person name="Ritland C.E."/>
            <person name="Bousquet J."/>
            <person name="Jones S.J."/>
            <person name="Bohlmann J."/>
            <person name="Birol I."/>
        </authorList>
    </citation>
    <scope>NUCLEOTIDE SEQUENCE [LARGE SCALE GENOMIC DNA]</scope>
    <source>
        <tissue evidence="3">Flushing bud</tissue>
    </source>
</reference>
<sequence>MPGADIVNVHMEGMRSIESGTGKDATSTGYGSERREAGYESAIGGASRTALLTLPLVLLSVLFPSLPMSLLPPILLLLIL</sequence>
<geneLocation type="mitochondrion" evidence="3"/>
<dbReference type="EMBL" id="LKAM01000005">
    <property type="protein sequence ID" value="KUM48483.1"/>
    <property type="molecule type" value="Genomic_DNA"/>
</dbReference>
<evidence type="ECO:0000313" key="3">
    <source>
        <dbReference type="EMBL" id="KUM48483.1"/>
    </source>
</evidence>
<dbReference type="AlphaFoldDB" id="A0A124GND7"/>
<organism evidence="3">
    <name type="scientific">Picea glauca</name>
    <name type="common">White spruce</name>
    <name type="synonym">Pinus glauca</name>
    <dbReference type="NCBI Taxonomy" id="3330"/>
    <lineage>
        <taxon>Eukaryota</taxon>
        <taxon>Viridiplantae</taxon>
        <taxon>Streptophyta</taxon>
        <taxon>Embryophyta</taxon>
        <taxon>Tracheophyta</taxon>
        <taxon>Spermatophyta</taxon>
        <taxon>Pinopsida</taxon>
        <taxon>Pinidae</taxon>
        <taxon>Conifers I</taxon>
        <taxon>Pinales</taxon>
        <taxon>Pinaceae</taxon>
        <taxon>Picea</taxon>
    </lineage>
</organism>
<keyword evidence="2" id="KW-0812">Transmembrane</keyword>
<proteinExistence type="predicted"/>
<gene>
    <name evidence="3" type="ORF">ABT39_MTgene4498</name>
</gene>
<protein>
    <submittedName>
        <fullName evidence="3">Uncharacterized protein</fullName>
    </submittedName>
</protein>
<feature type="region of interest" description="Disordered" evidence="1">
    <location>
        <begin position="13"/>
        <end position="33"/>
    </location>
</feature>
<keyword evidence="2" id="KW-1133">Transmembrane helix</keyword>
<comment type="caution">
    <text evidence="3">The sequence shown here is derived from an EMBL/GenBank/DDBJ whole genome shotgun (WGS) entry which is preliminary data.</text>
</comment>
<name>A0A124GND7_PICGL</name>
<accession>A0A124GND7</accession>
<evidence type="ECO:0000256" key="2">
    <source>
        <dbReference type="SAM" id="Phobius"/>
    </source>
</evidence>
<evidence type="ECO:0000256" key="1">
    <source>
        <dbReference type="SAM" id="MobiDB-lite"/>
    </source>
</evidence>
<keyword evidence="3" id="KW-0496">Mitochondrion</keyword>
<feature type="transmembrane region" description="Helical" evidence="2">
    <location>
        <begin position="56"/>
        <end position="79"/>
    </location>
</feature>